<keyword evidence="1" id="KW-0663">Pyridoxal phosphate</keyword>
<dbReference type="InterPro" id="IPR000192">
    <property type="entry name" value="Aminotrans_V_dom"/>
</dbReference>
<dbReference type="PANTHER" id="PTHR43586:SF15">
    <property type="entry name" value="BLR3095 PROTEIN"/>
    <property type="match status" value="1"/>
</dbReference>
<gene>
    <name evidence="3" type="ORF">C0630_01990</name>
</gene>
<evidence type="ECO:0000256" key="1">
    <source>
        <dbReference type="ARBA" id="ARBA00022898"/>
    </source>
</evidence>
<dbReference type="AlphaFoldDB" id="A0A2N6CZX5"/>
<evidence type="ECO:0000313" key="3">
    <source>
        <dbReference type="EMBL" id="PLX62959.1"/>
    </source>
</evidence>
<accession>A0A2N6CZX5</accession>
<proteinExistence type="predicted"/>
<dbReference type="RefSeq" id="WP_273437531.1">
    <property type="nucleotide sequence ID" value="NZ_PKUN01000002.1"/>
</dbReference>
<sequence length="379" mass="42498">MNISQNLFGLNDDLIYLNHAAVSPWPLCTADAVKQFANENSSLGATNYLQWLDTERQLRENLAWLINAPSSDDISIQKSTSEALSTIAHGIEWRNGQNVVFLKQEFPSNRFVWQSLERYGVAARMIEPTGGQEPEAALLAACDKNTRLISVSSVQYASGLKMDLQRIGNYCNKNNILFCVDAIQSLGALDFDLDQIKADFVVADGHKWMLGPEGVALLYTGKHIREDLELNQFGWHMLESAGNYDTLETTPADSGRRFECGSPNMLGIHALNSSISLIREIGLETISTNVLRNTDLLIRLISEHNQLELISAPDQERRSGIVTFKVLAGDHEKIYRELMRRHVICALRGGGIRFSPHFYTGEQKLHDAIRILDQIINNE</sequence>
<reference evidence="3 4" key="1">
    <citation type="submission" date="2017-11" db="EMBL/GenBank/DDBJ databases">
        <title>Genome-resolved metagenomics identifies genetic mobility, metabolic interactions, and unexpected diversity in perchlorate-reducing communities.</title>
        <authorList>
            <person name="Barnum T.P."/>
            <person name="Figueroa I.A."/>
            <person name="Carlstrom C.I."/>
            <person name="Lucas L.N."/>
            <person name="Engelbrektson A.L."/>
            <person name="Coates J.D."/>
        </authorList>
    </citation>
    <scope>NUCLEOTIDE SEQUENCE [LARGE SCALE GENOMIC DNA]</scope>
    <source>
        <strain evidence="3">BM301</strain>
    </source>
</reference>
<dbReference type="InterPro" id="IPR015422">
    <property type="entry name" value="PyrdxlP-dep_Trfase_small"/>
</dbReference>
<feature type="domain" description="Aminotransferase class V" evidence="2">
    <location>
        <begin position="15"/>
        <end position="345"/>
    </location>
</feature>
<dbReference type="SUPFAM" id="SSF53383">
    <property type="entry name" value="PLP-dependent transferases"/>
    <property type="match status" value="1"/>
</dbReference>
<dbReference type="Pfam" id="PF00266">
    <property type="entry name" value="Aminotran_5"/>
    <property type="match status" value="1"/>
</dbReference>
<evidence type="ECO:0000313" key="4">
    <source>
        <dbReference type="Proteomes" id="UP000235015"/>
    </source>
</evidence>
<dbReference type="Gene3D" id="3.40.640.10">
    <property type="entry name" value="Type I PLP-dependent aspartate aminotransferase-like (Major domain)"/>
    <property type="match status" value="1"/>
</dbReference>
<dbReference type="GO" id="GO:0008483">
    <property type="term" value="F:transaminase activity"/>
    <property type="evidence" value="ECO:0007669"/>
    <property type="project" value="UniProtKB-KW"/>
</dbReference>
<dbReference type="Proteomes" id="UP000235015">
    <property type="component" value="Unassembled WGS sequence"/>
</dbReference>
<comment type="caution">
    <text evidence="3">The sequence shown here is derived from an EMBL/GenBank/DDBJ whole genome shotgun (WGS) entry which is preliminary data.</text>
</comment>
<name>A0A2N6CZX5_9GAMM</name>
<protein>
    <submittedName>
        <fullName evidence="3">Aminotransferase</fullName>
    </submittedName>
</protein>
<dbReference type="Gene3D" id="3.90.1150.10">
    <property type="entry name" value="Aspartate Aminotransferase, domain 1"/>
    <property type="match status" value="1"/>
</dbReference>
<dbReference type="PANTHER" id="PTHR43586">
    <property type="entry name" value="CYSTEINE DESULFURASE"/>
    <property type="match status" value="1"/>
</dbReference>
<dbReference type="EMBL" id="PKUN01000002">
    <property type="protein sequence ID" value="PLX62959.1"/>
    <property type="molecule type" value="Genomic_DNA"/>
</dbReference>
<keyword evidence="3" id="KW-0032">Aminotransferase</keyword>
<organism evidence="3 4">
    <name type="scientific">Sedimenticola selenatireducens</name>
    <dbReference type="NCBI Taxonomy" id="191960"/>
    <lineage>
        <taxon>Bacteria</taxon>
        <taxon>Pseudomonadati</taxon>
        <taxon>Pseudomonadota</taxon>
        <taxon>Gammaproteobacteria</taxon>
        <taxon>Chromatiales</taxon>
        <taxon>Sedimenticolaceae</taxon>
        <taxon>Sedimenticola</taxon>
    </lineage>
</organism>
<dbReference type="InterPro" id="IPR015421">
    <property type="entry name" value="PyrdxlP-dep_Trfase_major"/>
</dbReference>
<evidence type="ECO:0000259" key="2">
    <source>
        <dbReference type="Pfam" id="PF00266"/>
    </source>
</evidence>
<dbReference type="STRING" id="1111735.GCA_000428045_02671"/>
<keyword evidence="3" id="KW-0808">Transferase</keyword>
<dbReference type="InterPro" id="IPR015424">
    <property type="entry name" value="PyrdxlP-dep_Trfase"/>
</dbReference>